<evidence type="ECO:0000256" key="3">
    <source>
        <dbReference type="ARBA" id="ARBA00022741"/>
    </source>
</evidence>
<feature type="domain" description="ABC transporter" evidence="5">
    <location>
        <begin position="233"/>
        <end position="490"/>
    </location>
</feature>
<keyword evidence="7" id="KW-1185">Reference proteome</keyword>
<keyword evidence="3" id="KW-0547">Nucleotide-binding</keyword>
<keyword evidence="2" id="KW-0677">Repeat</keyword>
<dbReference type="PANTHER" id="PTHR43790:SF9">
    <property type="entry name" value="GALACTOFURANOSE TRANSPORTER ATP-BINDING PROTEIN YTFR"/>
    <property type="match status" value="1"/>
</dbReference>
<dbReference type="InterPro" id="IPR003593">
    <property type="entry name" value="AAA+_ATPase"/>
</dbReference>
<reference evidence="6 7" key="1">
    <citation type="submission" date="2020-03" db="EMBL/GenBank/DDBJ databases">
        <title>Sequencing the genomes of 1000 actinobacteria strains.</title>
        <authorList>
            <person name="Klenk H.-P."/>
        </authorList>
    </citation>
    <scope>NUCLEOTIDE SEQUENCE [LARGE SCALE GENOMIC DNA]</scope>
    <source>
        <strain evidence="6 7">DSM 45668</strain>
    </source>
</reference>
<evidence type="ECO:0000256" key="1">
    <source>
        <dbReference type="ARBA" id="ARBA00022448"/>
    </source>
</evidence>
<keyword evidence="6" id="KW-0762">Sugar transport</keyword>
<proteinExistence type="predicted"/>
<dbReference type="SMART" id="SM00382">
    <property type="entry name" value="AAA"/>
    <property type="match status" value="2"/>
</dbReference>
<feature type="domain" description="ABC transporter" evidence="5">
    <location>
        <begin position="1"/>
        <end position="234"/>
    </location>
</feature>
<dbReference type="SUPFAM" id="SSF52540">
    <property type="entry name" value="P-loop containing nucleoside triphosphate hydrolases"/>
    <property type="match status" value="2"/>
</dbReference>
<dbReference type="InterPro" id="IPR017871">
    <property type="entry name" value="ABC_transporter-like_CS"/>
</dbReference>
<name>A0ABX0T2X7_9PSEU</name>
<evidence type="ECO:0000313" key="6">
    <source>
        <dbReference type="EMBL" id="NIH82259.1"/>
    </source>
</evidence>
<organism evidence="6 7">
    <name type="scientific">Amycolatopsis viridis</name>
    <dbReference type="NCBI Taxonomy" id="185678"/>
    <lineage>
        <taxon>Bacteria</taxon>
        <taxon>Bacillati</taxon>
        <taxon>Actinomycetota</taxon>
        <taxon>Actinomycetes</taxon>
        <taxon>Pseudonocardiales</taxon>
        <taxon>Pseudonocardiaceae</taxon>
        <taxon>Amycolatopsis</taxon>
    </lineage>
</organism>
<accession>A0ABX0T2X7</accession>
<sequence>MTDITKSFGAVHALKGVHFELRAGEVMALAGENGAGKSTLVKMLSGIHRPDSGEIRINGEQVDIHSSRRSAEVGVAVVQQELSVVPTMTVAENVFLGNASSGQNWSGRRLAARAREHLKTVGLDYVDPQTPAGTLSVAEQQLVEVARMIARDARILILDEPTAALSDTEIERVKAVVKGVAAEGRSVIYVTHRLGEIFELANRVTVFRNGESSEPLETAELNVEGLITKMLGRRLENMFPERVPGRTFGETVLSVSRIAAAGLAEPISLEVRAGEIVGLAGQVGSGATPLLEAIAGARHSDSGSVTLVGKRVKTGNQHTAIREGIAYCSGDRKRDGMFGIRPVSENLTSASLARVTPGGWLNRARERRMGTEIAQAFSFDTKRLKALASTLSGGNQQKIVLGKWLGIEPRVLLIDEPTRGVDVGARAEIYRHLRKLADEGLAILFASSDAQEVLGLADRIGSLYRGRLVAFRDAEDVDYAQLTADITHPAGAREEVAS</sequence>
<dbReference type="Proteomes" id="UP000754495">
    <property type="component" value="Unassembled WGS sequence"/>
</dbReference>
<keyword evidence="1" id="KW-0813">Transport</keyword>
<dbReference type="Pfam" id="PF00005">
    <property type="entry name" value="ABC_tran"/>
    <property type="match status" value="2"/>
</dbReference>
<dbReference type="CDD" id="cd03215">
    <property type="entry name" value="ABC_Carb_Monos_II"/>
    <property type="match status" value="1"/>
</dbReference>
<dbReference type="PROSITE" id="PS50893">
    <property type="entry name" value="ABC_TRANSPORTER_2"/>
    <property type="match status" value="2"/>
</dbReference>
<dbReference type="PROSITE" id="PS00211">
    <property type="entry name" value="ABC_TRANSPORTER_1"/>
    <property type="match status" value="1"/>
</dbReference>
<evidence type="ECO:0000259" key="5">
    <source>
        <dbReference type="PROSITE" id="PS50893"/>
    </source>
</evidence>
<comment type="caution">
    <text evidence="6">The sequence shown here is derived from an EMBL/GenBank/DDBJ whole genome shotgun (WGS) entry which is preliminary data.</text>
</comment>
<dbReference type="InterPro" id="IPR003439">
    <property type="entry name" value="ABC_transporter-like_ATP-bd"/>
</dbReference>
<dbReference type="Gene3D" id="3.40.50.300">
    <property type="entry name" value="P-loop containing nucleotide triphosphate hydrolases"/>
    <property type="match status" value="2"/>
</dbReference>
<evidence type="ECO:0000256" key="2">
    <source>
        <dbReference type="ARBA" id="ARBA00022737"/>
    </source>
</evidence>
<dbReference type="EMBL" id="JAANOU010000001">
    <property type="protein sequence ID" value="NIH82259.1"/>
    <property type="molecule type" value="Genomic_DNA"/>
</dbReference>
<protein>
    <submittedName>
        <fullName evidence="6">ABC-type sugar transport system ATPase subunit</fullName>
    </submittedName>
</protein>
<dbReference type="CDD" id="cd03216">
    <property type="entry name" value="ABC_Carb_Monos_I"/>
    <property type="match status" value="1"/>
</dbReference>
<keyword evidence="4" id="KW-0067">ATP-binding</keyword>
<dbReference type="RefSeq" id="WP_167119230.1">
    <property type="nucleotide sequence ID" value="NZ_JAANOU010000001.1"/>
</dbReference>
<evidence type="ECO:0000256" key="4">
    <source>
        <dbReference type="ARBA" id="ARBA00022840"/>
    </source>
</evidence>
<dbReference type="InterPro" id="IPR027417">
    <property type="entry name" value="P-loop_NTPase"/>
</dbReference>
<evidence type="ECO:0000313" key="7">
    <source>
        <dbReference type="Proteomes" id="UP000754495"/>
    </source>
</evidence>
<dbReference type="PANTHER" id="PTHR43790">
    <property type="entry name" value="CARBOHYDRATE TRANSPORT ATP-BINDING PROTEIN MG119-RELATED"/>
    <property type="match status" value="1"/>
</dbReference>
<gene>
    <name evidence="6" type="ORF">FHX46_004789</name>
</gene>
<dbReference type="InterPro" id="IPR050107">
    <property type="entry name" value="ABC_carbohydrate_import_ATPase"/>
</dbReference>